<evidence type="ECO:0000256" key="2">
    <source>
        <dbReference type="RuleBase" id="RU362097"/>
    </source>
</evidence>
<dbReference type="KEGG" id="vas:GT360_07580"/>
<gene>
    <name evidence="3" type="ORF">GT360_07580</name>
</gene>
<dbReference type="PANTHER" id="PTHR30203">
    <property type="entry name" value="OUTER MEMBRANE CATION EFFLUX PROTEIN"/>
    <property type="match status" value="1"/>
</dbReference>
<keyword evidence="2" id="KW-0812">Transmembrane</keyword>
<keyword evidence="2" id="KW-0472">Membrane</keyword>
<dbReference type="InterPro" id="IPR003423">
    <property type="entry name" value="OMP_efflux"/>
</dbReference>
<keyword evidence="2" id="KW-1134">Transmembrane beta strand</keyword>
<dbReference type="GO" id="GO:0009279">
    <property type="term" value="C:cell outer membrane"/>
    <property type="evidence" value="ECO:0007669"/>
    <property type="project" value="UniProtKB-SubCell"/>
</dbReference>
<dbReference type="PROSITE" id="PS51257">
    <property type="entry name" value="PROKAR_LIPOPROTEIN"/>
    <property type="match status" value="1"/>
</dbReference>
<dbReference type="Gene3D" id="1.20.1600.10">
    <property type="entry name" value="Outer membrane efflux proteins (OEP)"/>
    <property type="match status" value="1"/>
</dbReference>
<evidence type="ECO:0000313" key="4">
    <source>
        <dbReference type="Proteomes" id="UP000464262"/>
    </source>
</evidence>
<protein>
    <submittedName>
        <fullName evidence="3">Efflux transporter outer membrane subunit</fullName>
    </submittedName>
</protein>
<dbReference type="SUPFAM" id="SSF56954">
    <property type="entry name" value="Outer membrane efflux proteins (OEP)"/>
    <property type="match status" value="1"/>
</dbReference>
<keyword evidence="2" id="KW-0449">Lipoprotein</keyword>
<keyword evidence="2" id="KW-0564">Palmitate</keyword>
<dbReference type="Gene3D" id="2.20.200.10">
    <property type="entry name" value="Outer membrane efflux proteins (OEP)"/>
    <property type="match status" value="1"/>
</dbReference>
<keyword evidence="4" id="KW-1185">Reference proteome</keyword>
<accession>A0A7Z2T329</accession>
<dbReference type="Proteomes" id="UP000464262">
    <property type="component" value="Chromosome 1"/>
</dbReference>
<evidence type="ECO:0000256" key="1">
    <source>
        <dbReference type="ARBA" id="ARBA00007613"/>
    </source>
</evidence>
<dbReference type="RefSeq" id="WP_164648281.1">
    <property type="nucleotide sequence ID" value="NZ_CP047475.1"/>
</dbReference>
<name>A0A7Z2T329_9VIBR</name>
<dbReference type="InterPro" id="IPR010131">
    <property type="entry name" value="MdtP/NodT-like"/>
</dbReference>
<evidence type="ECO:0000313" key="3">
    <source>
        <dbReference type="EMBL" id="QIA63387.1"/>
    </source>
</evidence>
<dbReference type="Pfam" id="PF02321">
    <property type="entry name" value="OEP"/>
    <property type="match status" value="2"/>
</dbReference>
<comment type="similarity">
    <text evidence="1 2">Belongs to the outer membrane factor (OMF) (TC 1.B.17) family.</text>
</comment>
<sequence>MNARFKALTLTMTLAGCTNFIPEYSRPELPVTNDWPVNQQGYEESSVTNWRSFVNNEELKMLIELSLENNKDLKEALLNIVKAEAQLGLQRASRYPSIGLEASSANQRLSENFTGADSSISRTQNLNIGLSSYEIDFWGRVYSLEQQALESYLATIEGRRNTQITLISNVIQAYLTLESDRRLLELAKETLISQQDSLKLTQTSFDNGVASGLDLAQAKSTVATSKVDVARFTSQVNVDINALNILVGTPIPDELLPTSDQGTRFGEVSVGLPSQVLLNRPDVLQAEYLLRAANANIGAARAAYFPTIALTTNGGLLSADLDDLFSGDSRSWIFTPTITLPIFDWGARERNSDIAATDQKIAVNNYERTIQIAFQEVADALSNQATFDDQIQGQQMLVDAYEESFRLSELRFNEGVDDYFSVLDSQRSYYSAQQTLITTELSAQLNTVTLYKVLGAGWNPDDVPVPLTEDMYLGFED</sequence>
<reference evidence="3 4" key="1">
    <citation type="submission" date="2020-01" db="EMBL/GenBank/DDBJ databases">
        <title>Whole genome and functional gene identification of agarase of Vibrio HN897.</title>
        <authorList>
            <person name="Liu Y."/>
            <person name="Zhao Z."/>
        </authorList>
    </citation>
    <scope>NUCLEOTIDE SEQUENCE [LARGE SCALE GENOMIC DNA]</scope>
    <source>
        <strain evidence="3 4">HN897</strain>
    </source>
</reference>
<dbReference type="NCBIfam" id="TIGR01845">
    <property type="entry name" value="outer_NodT"/>
    <property type="match status" value="1"/>
</dbReference>
<dbReference type="EMBL" id="CP047475">
    <property type="protein sequence ID" value="QIA63387.1"/>
    <property type="molecule type" value="Genomic_DNA"/>
</dbReference>
<organism evidence="3 4">
    <name type="scientific">Vibrio astriarenae</name>
    <dbReference type="NCBI Taxonomy" id="1481923"/>
    <lineage>
        <taxon>Bacteria</taxon>
        <taxon>Pseudomonadati</taxon>
        <taxon>Pseudomonadota</taxon>
        <taxon>Gammaproteobacteria</taxon>
        <taxon>Vibrionales</taxon>
        <taxon>Vibrionaceae</taxon>
        <taxon>Vibrio</taxon>
    </lineage>
</organism>
<dbReference type="PANTHER" id="PTHR30203:SF32">
    <property type="entry name" value="CATION EFFLUX SYSTEM PROTEIN CUSC"/>
    <property type="match status" value="1"/>
</dbReference>
<dbReference type="AlphaFoldDB" id="A0A7Z2T329"/>
<comment type="subcellular location">
    <subcellularLocation>
        <location evidence="2">Cell outer membrane</location>
        <topology evidence="2">Lipid-anchor</topology>
    </subcellularLocation>
</comment>
<dbReference type="GO" id="GO:0015562">
    <property type="term" value="F:efflux transmembrane transporter activity"/>
    <property type="evidence" value="ECO:0007669"/>
    <property type="project" value="InterPro"/>
</dbReference>
<proteinExistence type="inferred from homology"/>